<evidence type="ECO:0000313" key="2">
    <source>
        <dbReference type="Proteomes" id="UP000824202"/>
    </source>
</evidence>
<proteinExistence type="predicted"/>
<feature type="non-terminal residue" evidence="1">
    <location>
        <position position="1"/>
    </location>
</feature>
<evidence type="ECO:0000313" key="1">
    <source>
        <dbReference type="EMBL" id="HIX03702.1"/>
    </source>
</evidence>
<comment type="caution">
    <text evidence="1">The sequence shown here is derived from an EMBL/GenBank/DDBJ whole genome shotgun (WGS) entry which is preliminary data.</text>
</comment>
<reference evidence="1" key="1">
    <citation type="journal article" date="2021" name="PeerJ">
        <title>Extensive microbial diversity within the chicken gut microbiome revealed by metagenomics and culture.</title>
        <authorList>
            <person name="Gilroy R."/>
            <person name="Ravi A."/>
            <person name="Getino M."/>
            <person name="Pursley I."/>
            <person name="Horton D.L."/>
            <person name="Alikhan N.F."/>
            <person name="Baker D."/>
            <person name="Gharbi K."/>
            <person name="Hall N."/>
            <person name="Watson M."/>
            <person name="Adriaenssens E.M."/>
            <person name="Foster-Nyarko E."/>
            <person name="Jarju S."/>
            <person name="Secka A."/>
            <person name="Antonio M."/>
            <person name="Oren A."/>
            <person name="Chaudhuri R.R."/>
            <person name="La Ragione R."/>
            <person name="Hildebrand F."/>
            <person name="Pallen M.J."/>
        </authorList>
    </citation>
    <scope>NUCLEOTIDE SEQUENCE</scope>
    <source>
        <strain evidence="1">23274</strain>
    </source>
</reference>
<name>A0A9D2ACD3_9BACT</name>
<dbReference type="Proteomes" id="UP000824202">
    <property type="component" value="Unassembled WGS sequence"/>
</dbReference>
<organism evidence="1 2">
    <name type="scientific">Candidatus Odoribacter faecigallinarum</name>
    <dbReference type="NCBI Taxonomy" id="2838706"/>
    <lineage>
        <taxon>Bacteria</taxon>
        <taxon>Pseudomonadati</taxon>
        <taxon>Bacteroidota</taxon>
        <taxon>Bacteroidia</taxon>
        <taxon>Bacteroidales</taxon>
        <taxon>Odoribacteraceae</taxon>
        <taxon>Odoribacter</taxon>
    </lineage>
</organism>
<reference evidence="1" key="2">
    <citation type="submission" date="2021-04" db="EMBL/GenBank/DDBJ databases">
        <authorList>
            <person name="Gilroy R."/>
        </authorList>
    </citation>
    <scope>NUCLEOTIDE SEQUENCE</scope>
    <source>
        <strain evidence="1">23274</strain>
    </source>
</reference>
<dbReference type="AlphaFoldDB" id="A0A9D2ACD3"/>
<dbReference type="EMBL" id="DXFT01000120">
    <property type="protein sequence ID" value="HIX03702.1"/>
    <property type="molecule type" value="Genomic_DNA"/>
</dbReference>
<gene>
    <name evidence="1" type="ORF">H9863_06255</name>
</gene>
<accession>A0A9D2ACD3</accession>
<sequence length="63" mass="7294">KGCCNKILSVSYQYPYLFFPLLPILHPSKIRKKFIASILVAFQFAAQNIQVSREDEGEWEGLF</sequence>
<protein>
    <submittedName>
        <fullName evidence="1">Uncharacterized protein</fullName>
    </submittedName>
</protein>